<evidence type="ECO:0000313" key="5">
    <source>
        <dbReference type="Proteomes" id="UP000095008"/>
    </source>
</evidence>
<dbReference type="Pfam" id="PF02120">
    <property type="entry name" value="Flg_hook"/>
    <property type="match status" value="1"/>
</dbReference>
<dbReference type="RefSeq" id="WP_024894438.1">
    <property type="nucleotide sequence ID" value="NZ_LWRY01000261.1"/>
</dbReference>
<name>A0A1C2HXV9_ACITH</name>
<proteinExistence type="predicted"/>
<evidence type="ECO:0000313" key="3">
    <source>
        <dbReference type="EMBL" id="OCX70509.1"/>
    </source>
</evidence>
<protein>
    <recommendedName>
        <fullName evidence="1">Flagellar hook-length control protein-like C-terminal domain-containing protein</fullName>
    </recommendedName>
</protein>
<dbReference type="InterPro" id="IPR021136">
    <property type="entry name" value="Flagellar_hook_control-like_C"/>
</dbReference>
<evidence type="ECO:0000313" key="4">
    <source>
        <dbReference type="Proteomes" id="UP000094893"/>
    </source>
</evidence>
<dbReference type="Proteomes" id="UP000094893">
    <property type="component" value="Unassembled WGS sequence"/>
</dbReference>
<comment type="caution">
    <text evidence="2">The sequence shown here is derived from an EMBL/GenBank/DDBJ whole genome shotgun (WGS) entry which is preliminary data.</text>
</comment>
<dbReference type="EMBL" id="LWRY01000261">
    <property type="protein sequence ID" value="OCX68530.1"/>
    <property type="molecule type" value="Genomic_DNA"/>
</dbReference>
<reference evidence="2 4" key="1">
    <citation type="journal article" date="2016" name="Int. J. Mol. Sci.">
        <title>Comparative genomics of the extreme acidophile Acidithiobacillus thiooxidans reveals intraspecific divergence and niche adaptation.</title>
        <authorList>
            <person name="Zhang X."/>
            <person name="Feng X."/>
            <person name="Tao J."/>
            <person name="Ma L."/>
            <person name="Xiao Y."/>
            <person name="Liang Y."/>
            <person name="Liu X."/>
            <person name="Yin H."/>
        </authorList>
    </citation>
    <scope>NUCLEOTIDE SEQUENCE [LARGE SCALE GENOMIC DNA]</scope>
    <source>
        <strain evidence="3 4">A02</strain>
        <strain evidence="2">DXS-W</strain>
    </source>
</reference>
<dbReference type="OrthoDB" id="5296742at2"/>
<dbReference type="EMBL" id="LWSA01000196">
    <property type="protein sequence ID" value="OCX70509.1"/>
    <property type="molecule type" value="Genomic_DNA"/>
</dbReference>
<dbReference type="AlphaFoldDB" id="A0A1C2HXV9"/>
<organism evidence="2 5">
    <name type="scientific">Acidithiobacillus thiooxidans</name>
    <name type="common">Thiobacillus thiooxidans</name>
    <dbReference type="NCBI Taxonomy" id="930"/>
    <lineage>
        <taxon>Bacteria</taxon>
        <taxon>Pseudomonadati</taxon>
        <taxon>Pseudomonadota</taxon>
        <taxon>Acidithiobacillia</taxon>
        <taxon>Acidithiobacillales</taxon>
        <taxon>Acidithiobacillaceae</taxon>
        <taxon>Acidithiobacillus</taxon>
    </lineage>
</organism>
<dbReference type="STRING" id="930.GCA_002079865_03329"/>
<evidence type="ECO:0000313" key="2">
    <source>
        <dbReference type="EMBL" id="OCX68530.1"/>
    </source>
</evidence>
<gene>
    <name evidence="2" type="ORF">A6M23_18060</name>
    <name evidence="3" type="ORF">A6P07_14165</name>
</gene>
<dbReference type="eggNOG" id="COG3144">
    <property type="taxonomic scope" value="Bacteria"/>
</dbReference>
<keyword evidence="5" id="KW-1185">Reference proteome</keyword>
<evidence type="ECO:0000259" key="1">
    <source>
        <dbReference type="Pfam" id="PF02120"/>
    </source>
</evidence>
<sequence length="382" mass="40908">MNSTTLETAYTIRVVETALNHATAISLSHSLLPGNTLSAKVLQSGDQQTMLTVAGKTLAFELPGHWSAGQEVQLTYLGGSNNPKFLLMSHLAAVRNDQVALSDTAQSLRDLVQTGKPAAQIVHTAAMLAPNETSPANIANFLQSSLQQSGIFYESHLAAWNQGQWTTQNLLAEPQNAGRPMTDTAAHSIHNPVLTSTQKGATELPPTNENASRATLSSLPFSAGDTSKTANQGAATYAQIADLNKSGALFLSSNANAASMQILGQQIQVLNQQQFVWTGPLWPGQNVSWLLRRRDGDGEEPSQAGDEVPSRRWDSTLILDLPKLGHVEARLQLDKSTLHLVLTADQAALLRAHGGELTQSLQNLGLQVSTQQIRPVDDSVHG</sequence>
<accession>A0A1C2HXV9</accession>
<dbReference type="Proteomes" id="UP000095008">
    <property type="component" value="Unassembled WGS sequence"/>
</dbReference>
<feature type="domain" description="Flagellar hook-length control protein-like C-terminal" evidence="1">
    <location>
        <begin position="307"/>
        <end position="373"/>
    </location>
</feature>